<dbReference type="SUPFAM" id="SSF53448">
    <property type="entry name" value="Nucleotide-diphospho-sugar transferases"/>
    <property type="match status" value="1"/>
</dbReference>
<evidence type="ECO:0000256" key="4">
    <source>
        <dbReference type="ARBA" id="ARBA00022679"/>
    </source>
</evidence>
<name>A0A5N6MWL1_9MICC</name>
<dbReference type="AlphaFoldDB" id="A0A5N6MWL1"/>
<feature type="domain" description="Glycosyltransferase 2-like" evidence="5">
    <location>
        <begin position="16"/>
        <end position="121"/>
    </location>
</feature>
<dbReference type="RefSeq" id="WP_152271646.1">
    <property type="nucleotide sequence ID" value="NZ_VTFX01000001.1"/>
</dbReference>
<keyword evidence="4 6" id="KW-0808">Transferase</keyword>
<evidence type="ECO:0000256" key="3">
    <source>
        <dbReference type="ARBA" id="ARBA00022676"/>
    </source>
</evidence>
<proteinExistence type="inferred from homology"/>
<sequence length="311" mass="33785">MKACFDDGNSLSVAAVVVSYNRVDLLRKCLAALESQDRRPDEIILVDNGSTDGSVAMVQEEFPGVSVFETGINLGGAGGFAWGIERALAAGHDAAWLMDDDAEPLAGSLGPLVEAMEKAPDRPGFVTSTVVNPEGEPNSGHLPDLSPDVARQAKAGELGGMAVNSASFVGVLIDLVAAAKMPLPYADFFIWFDDAEYTRRLSRGAYGVLLPASRIRHPEKQNQVDMGGRLFYYIRNNLWLRRLDPSPRTLLQNPVRWGAGMAVLALRQGLQAQDRRLWLRSAARGLYEGLARSPRTIWPGQLLSKSVQLGR</sequence>
<comment type="caution">
    <text evidence="6">The sequence shown here is derived from an EMBL/GenBank/DDBJ whole genome shotgun (WGS) entry which is preliminary data.</text>
</comment>
<dbReference type="EMBL" id="VTFX01000001">
    <property type="protein sequence ID" value="KAD4060528.1"/>
    <property type="molecule type" value="Genomic_DNA"/>
</dbReference>
<dbReference type="Gene3D" id="3.90.550.10">
    <property type="entry name" value="Spore Coat Polysaccharide Biosynthesis Protein SpsA, Chain A"/>
    <property type="match status" value="1"/>
</dbReference>
<dbReference type="PANTHER" id="PTHR43179:SF12">
    <property type="entry name" value="GALACTOFURANOSYLTRANSFERASE GLFT2"/>
    <property type="match status" value="1"/>
</dbReference>
<evidence type="ECO:0000256" key="2">
    <source>
        <dbReference type="ARBA" id="ARBA00006739"/>
    </source>
</evidence>
<keyword evidence="3" id="KW-0328">Glycosyltransferase</keyword>
<comment type="pathway">
    <text evidence="1">Cell wall biogenesis; cell wall polysaccharide biosynthesis.</text>
</comment>
<dbReference type="Pfam" id="PF00535">
    <property type="entry name" value="Glycos_transf_2"/>
    <property type="match status" value="1"/>
</dbReference>
<protein>
    <submittedName>
        <fullName evidence="6">Glycosyltransferase</fullName>
    </submittedName>
</protein>
<dbReference type="PANTHER" id="PTHR43179">
    <property type="entry name" value="RHAMNOSYLTRANSFERASE WBBL"/>
    <property type="match status" value="1"/>
</dbReference>
<organism evidence="6 7">
    <name type="scientific">Arthrobacter yangruifuii</name>
    <dbReference type="NCBI Taxonomy" id="2606616"/>
    <lineage>
        <taxon>Bacteria</taxon>
        <taxon>Bacillati</taxon>
        <taxon>Actinomycetota</taxon>
        <taxon>Actinomycetes</taxon>
        <taxon>Micrococcales</taxon>
        <taxon>Micrococcaceae</taxon>
        <taxon>Arthrobacter</taxon>
    </lineage>
</organism>
<evidence type="ECO:0000256" key="1">
    <source>
        <dbReference type="ARBA" id="ARBA00004776"/>
    </source>
</evidence>
<evidence type="ECO:0000313" key="6">
    <source>
        <dbReference type="EMBL" id="KAD4060528.1"/>
    </source>
</evidence>
<dbReference type="Proteomes" id="UP000326852">
    <property type="component" value="Unassembled WGS sequence"/>
</dbReference>
<evidence type="ECO:0000313" key="7">
    <source>
        <dbReference type="Proteomes" id="UP000326852"/>
    </source>
</evidence>
<reference evidence="6 7" key="1">
    <citation type="submission" date="2019-08" db="EMBL/GenBank/DDBJ databases">
        <title>Arthrobacter sp. nov., isolated from plateau pika and Tibetan wild ass.</title>
        <authorList>
            <person name="Ge Y."/>
        </authorList>
    </citation>
    <scope>NUCLEOTIDE SEQUENCE [LARGE SCALE GENOMIC DNA]</scope>
    <source>
        <strain evidence="6 7">785</strain>
    </source>
</reference>
<gene>
    <name evidence="6" type="ORF">GD627_05715</name>
</gene>
<keyword evidence="7" id="KW-1185">Reference proteome</keyword>
<dbReference type="InterPro" id="IPR001173">
    <property type="entry name" value="Glyco_trans_2-like"/>
</dbReference>
<evidence type="ECO:0000259" key="5">
    <source>
        <dbReference type="Pfam" id="PF00535"/>
    </source>
</evidence>
<dbReference type="CDD" id="cd04185">
    <property type="entry name" value="GT_2_like_b"/>
    <property type="match status" value="1"/>
</dbReference>
<accession>A0A5N6MWL1</accession>
<dbReference type="InterPro" id="IPR029044">
    <property type="entry name" value="Nucleotide-diphossugar_trans"/>
</dbReference>
<dbReference type="GO" id="GO:0016757">
    <property type="term" value="F:glycosyltransferase activity"/>
    <property type="evidence" value="ECO:0007669"/>
    <property type="project" value="UniProtKB-KW"/>
</dbReference>
<comment type="similarity">
    <text evidence="2">Belongs to the glycosyltransferase 2 family.</text>
</comment>